<dbReference type="Proteomes" id="UP000005778">
    <property type="component" value="Chromosome"/>
</dbReference>
<keyword evidence="1" id="KW-0449">Lipoprotein</keyword>
<dbReference type="OrthoDB" id="9997at2"/>
<dbReference type="eggNOG" id="COG5544">
    <property type="taxonomic scope" value="Bacteria"/>
</dbReference>
<evidence type="ECO:0000313" key="2">
    <source>
        <dbReference type="Proteomes" id="UP000005778"/>
    </source>
</evidence>
<dbReference type="STRING" id="879212.DespoDRAFT_00908"/>
<dbReference type="HOGENOM" id="CLU_048873_0_0_7"/>
<reference evidence="1 2" key="1">
    <citation type="submission" date="2011-09" db="EMBL/GenBank/DDBJ databases">
        <authorList>
            <consortium name="US DOE Joint Genome Institute (JGI-PGF)"/>
            <person name="Lucas S."/>
            <person name="Han J."/>
            <person name="Lapidus A."/>
            <person name="Cheng J.-F."/>
            <person name="Goodwin L."/>
            <person name="Pitluck S."/>
            <person name="Peters L."/>
            <person name="Land M.L."/>
            <person name="Hauser L."/>
            <person name="Orellana R."/>
            <person name="Lovley D."/>
            <person name="Woyke T.J."/>
        </authorList>
    </citation>
    <scope>NUCLEOTIDE SEQUENCE [LARGE SCALE GENOMIC DNA]</scope>
    <source>
        <strain evidence="1 2">2ac9</strain>
    </source>
</reference>
<reference evidence="1 2" key="2">
    <citation type="submission" date="2012-02" db="EMBL/GenBank/DDBJ databases">
        <title>Improved High-Quality Draft sequence of Desulfobacter postgatei 2ac9.</title>
        <authorList>
            <consortium name="US DOE Joint Genome Institute"/>
            <person name="Lucas S."/>
            <person name="Han J."/>
            <person name="Lapidus A."/>
            <person name="Cheng J.-F."/>
            <person name="Goodwin L."/>
            <person name="Pitluck S."/>
            <person name="Peters L."/>
            <person name="Ovchinnikova G."/>
            <person name="Held B."/>
            <person name="Detter J.C."/>
            <person name="Han C."/>
            <person name="Tapia R."/>
            <person name="Land M."/>
            <person name="Hauser L."/>
            <person name="Kyrpides N."/>
            <person name="Ivanova N."/>
            <person name="Pagani I."/>
            <person name="Orellana R."/>
            <person name="Lovley D."/>
            <person name="Woyke T."/>
        </authorList>
    </citation>
    <scope>NUCLEOTIDE SEQUENCE [LARGE SCALE GENOMIC DNA]</scope>
    <source>
        <strain evidence="1 2">2ac9</strain>
    </source>
</reference>
<protein>
    <submittedName>
        <fullName evidence="1">Putative periplasmic lipoprotein (DUF2279)</fullName>
    </submittedName>
</protein>
<organism evidence="1 2">
    <name type="scientific">Desulfobacter postgatei 2ac9</name>
    <dbReference type="NCBI Taxonomy" id="879212"/>
    <lineage>
        <taxon>Bacteria</taxon>
        <taxon>Pseudomonadati</taxon>
        <taxon>Thermodesulfobacteriota</taxon>
        <taxon>Desulfobacteria</taxon>
        <taxon>Desulfobacterales</taxon>
        <taxon>Desulfobacteraceae</taxon>
        <taxon>Desulfobacter</taxon>
    </lineage>
</organism>
<sequence length="436" mass="48139">MFKLIIKSFLLLFILGGVVCPLLFLFGAIDKSPAVGKPPGVSFDQVKRIKELVRRYTPDSMAVRQSLQVKISEQDLNLVAAYGVSQFIDKVAIFPRIRLSDPFIHITTTVQIPQTPLGEYINTACVLKIENGTPRVHSIRVGFFTLPGALITSAFSCFGPVLLAPEDYKLVLQNLDAVQSVAIRGQQLSFTYDWNPQILSRLHESRKTLLIAAEHQDRLILYTNALTKLCGTLKEDGIKTVSVVRVVRPLFKLALDQSNVSKDPVKENAALLQTLSLFCLRRGLNRFVTAEKAAKVIAPEYIGLTLWGRQDLVSHFFVSAGIAVSGGSRLSHFAGLYKEVDDSHGGSGFSFADLAADRAGVRLAELATGSAQKASAIQQKMAAAITEDQFMPRIDNLPEGIMALQFKKRYSDFDSKAYTLVEDEITRRINACLVYQ</sequence>
<evidence type="ECO:0000313" key="1">
    <source>
        <dbReference type="EMBL" id="EIM62885.1"/>
    </source>
</evidence>
<proteinExistence type="predicted"/>
<dbReference type="RefSeq" id="WP_004071736.1">
    <property type="nucleotide sequence ID" value="NZ_CM001488.1"/>
</dbReference>
<dbReference type="EMBL" id="CM001488">
    <property type="protein sequence ID" value="EIM62885.1"/>
    <property type="molecule type" value="Genomic_DNA"/>
</dbReference>
<keyword evidence="2" id="KW-1185">Reference proteome</keyword>
<gene>
    <name evidence="1" type="ORF">DespoDRAFT_00908</name>
</gene>
<dbReference type="AlphaFoldDB" id="I5B072"/>
<accession>I5B072</accession>
<name>I5B072_9BACT</name>